<sequence length="226" mass="23324">MTSRKRTRRTGALLHAAVVGALTLTAAGCGGEDDEQPADTSVAAQRLCGGQAVSTEAAQVLELVMGTKRFEKSGEDSTVSAAAKAMGRNTSTTEGDGTLCDIHPAGSADLDELTVEWSMDGTAPESGSVPQVSTVPRDATRNEPPRRAHLTFACFGGREFPGSAPRYVTLSVGPRPLQIPDADAQDVRKAYATVAHSFSLALAKELGCKDDGGLATKPALPTAGKG</sequence>
<evidence type="ECO:0000313" key="4">
    <source>
        <dbReference type="Proteomes" id="UP000239322"/>
    </source>
</evidence>
<feature type="region of interest" description="Disordered" evidence="1">
    <location>
        <begin position="120"/>
        <end position="143"/>
    </location>
</feature>
<evidence type="ECO:0000313" key="3">
    <source>
        <dbReference type="EMBL" id="PRH77589.1"/>
    </source>
</evidence>
<keyword evidence="2" id="KW-0732">Signal</keyword>
<dbReference type="EMBL" id="PVLV01000297">
    <property type="protein sequence ID" value="PRH77589.1"/>
    <property type="molecule type" value="Genomic_DNA"/>
</dbReference>
<protein>
    <recommendedName>
        <fullName evidence="5">Lipoprotein</fullName>
    </recommendedName>
</protein>
<reference evidence="3 4" key="1">
    <citation type="submission" date="2018-03" db="EMBL/GenBank/DDBJ databases">
        <title>Novel Streptomyces sp. from soil.</title>
        <authorList>
            <person name="Tan G.Y.A."/>
            <person name="Lee Z.Y."/>
        </authorList>
    </citation>
    <scope>NUCLEOTIDE SEQUENCE [LARGE SCALE GENOMIC DNA]</scope>
    <source>
        <strain evidence="3 4">ST5x</strain>
    </source>
</reference>
<feature type="chain" id="PRO_5015692901" description="Lipoprotein" evidence="2">
    <location>
        <begin position="27"/>
        <end position="226"/>
    </location>
</feature>
<keyword evidence="4" id="KW-1185">Reference proteome</keyword>
<dbReference type="OrthoDB" id="4219324at2"/>
<gene>
    <name evidence="3" type="ORF">C6N75_19485</name>
</gene>
<organism evidence="3 4">
    <name type="scientific">Streptomyces solincola</name>
    <dbReference type="NCBI Taxonomy" id="2100817"/>
    <lineage>
        <taxon>Bacteria</taxon>
        <taxon>Bacillati</taxon>
        <taxon>Actinomycetota</taxon>
        <taxon>Actinomycetes</taxon>
        <taxon>Kitasatosporales</taxon>
        <taxon>Streptomycetaceae</taxon>
        <taxon>Streptomyces</taxon>
    </lineage>
</organism>
<dbReference type="PROSITE" id="PS51257">
    <property type="entry name" value="PROKAR_LIPOPROTEIN"/>
    <property type="match status" value="1"/>
</dbReference>
<evidence type="ECO:0000256" key="2">
    <source>
        <dbReference type="SAM" id="SignalP"/>
    </source>
</evidence>
<evidence type="ECO:0000256" key="1">
    <source>
        <dbReference type="SAM" id="MobiDB-lite"/>
    </source>
</evidence>
<evidence type="ECO:0008006" key="5">
    <source>
        <dbReference type="Google" id="ProtNLM"/>
    </source>
</evidence>
<dbReference type="RefSeq" id="WP_105870197.1">
    <property type="nucleotide sequence ID" value="NZ_PVLV01000297.1"/>
</dbReference>
<comment type="caution">
    <text evidence="3">The sequence shown here is derived from an EMBL/GenBank/DDBJ whole genome shotgun (WGS) entry which is preliminary data.</text>
</comment>
<dbReference type="AlphaFoldDB" id="A0A2S9PT39"/>
<dbReference type="Proteomes" id="UP000239322">
    <property type="component" value="Unassembled WGS sequence"/>
</dbReference>
<proteinExistence type="predicted"/>
<accession>A0A2S9PT39</accession>
<feature type="signal peptide" evidence="2">
    <location>
        <begin position="1"/>
        <end position="26"/>
    </location>
</feature>
<name>A0A2S9PT39_9ACTN</name>